<dbReference type="AlphaFoldDB" id="A0AA42BYF4"/>
<evidence type="ECO:0000313" key="1">
    <source>
        <dbReference type="EMBL" id="MCV7378717.1"/>
    </source>
</evidence>
<keyword evidence="3" id="KW-1185">Reference proteome</keyword>
<evidence type="ECO:0000313" key="3">
    <source>
        <dbReference type="Proteomes" id="UP000192319"/>
    </source>
</evidence>
<protein>
    <submittedName>
        <fullName evidence="1">Uncharacterized protein</fullName>
    </submittedName>
</protein>
<dbReference type="Proteomes" id="UP001141650">
    <property type="component" value="Unassembled WGS sequence"/>
</dbReference>
<comment type="caution">
    <text evidence="1">The sequence shown here is derived from an EMBL/GenBank/DDBJ whole genome shotgun (WGS) entry which is preliminary data.</text>
</comment>
<dbReference type="EMBL" id="JACKVH010000012">
    <property type="protein sequence ID" value="MCV7378717.1"/>
    <property type="molecule type" value="Genomic_DNA"/>
</dbReference>
<dbReference type="EMBL" id="MVHD01000001">
    <property type="protein sequence ID" value="OQZ93848.1"/>
    <property type="molecule type" value="Genomic_DNA"/>
</dbReference>
<proteinExistence type="predicted"/>
<sequence length="108" mass="12200">MSSERRPIPLTCTLTADEHAGRIRWIHELNAGALSGYDRYGSRLRLVYHPAAAPTVREFVRRERQCCPFLDFTIEERQDALVVTIEAPTGLGATADALFAAYPRGRRR</sequence>
<evidence type="ECO:0000313" key="4">
    <source>
        <dbReference type="Proteomes" id="UP001141650"/>
    </source>
</evidence>
<reference evidence="2 3" key="1">
    <citation type="submission" date="2017-02" db="EMBL/GenBank/DDBJ databases">
        <title>The new phylogeny of genus Mycobacterium.</title>
        <authorList>
            <person name="Tortoli E."/>
            <person name="Trovato A."/>
            <person name="Cirillo D.M."/>
        </authorList>
    </citation>
    <scope>NUCLEOTIDE SEQUENCE [LARGE SCALE GENOMIC DNA]</scope>
    <source>
        <strain evidence="2 3">DSM 45230</strain>
    </source>
</reference>
<reference evidence="1" key="2">
    <citation type="submission" date="2020-07" db="EMBL/GenBank/DDBJ databases">
        <authorList>
            <person name="Pettersson B.M.F."/>
            <person name="Behra P.R.K."/>
            <person name="Ramesh M."/>
            <person name="Das S."/>
            <person name="Dasgupta S."/>
            <person name="Kirsebom L.A."/>
        </authorList>
    </citation>
    <scope>NUCLEOTIDE SEQUENCE</scope>
    <source>
        <strain evidence="1">CCUG 55640</strain>
    </source>
</reference>
<name>A0AA42BYF4_9MYCO</name>
<evidence type="ECO:0000313" key="2">
    <source>
        <dbReference type="EMBL" id="OQZ93848.1"/>
    </source>
</evidence>
<organism evidence="1 4">
    <name type="scientific">Mycobacterium alsense</name>
    <dbReference type="NCBI Taxonomy" id="324058"/>
    <lineage>
        <taxon>Bacteria</taxon>
        <taxon>Bacillati</taxon>
        <taxon>Actinomycetota</taxon>
        <taxon>Actinomycetes</taxon>
        <taxon>Mycobacteriales</taxon>
        <taxon>Mycobacteriaceae</taxon>
        <taxon>Mycobacterium</taxon>
    </lineage>
</organism>
<reference evidence="1" key="3">
    <citation type="journal article" date="2022" name="BMC Genomics">
        <title>Comparative genome analysis of mycobacteria focusing on tRNA and non-coding RNA.</title>
        <authorList>
            <person name="Behra P.R.K."/>
            <person name="Pettersson B.M.F."/>
            <person name="Ramesh M."/>
            <person name="Das S."/>
            <person name="Dasgupta S."/>
            <person name="Kirsebom L.A."/>
        </authorList>
    </citation>
    <scope>NUCLEOTIDE SEQUENCE</scope>
    <source>
        <strain evidence="1">CCUG 55640</strain>
    </source>
</reference>
<gene>
    <name evidence="2" type="ORF">BST11_00615</name>
    <name evidence="1" type="ORF">H7K38_08605</name>
</gene>
<accession>A0AA42BYF4</accession>
<dbReference type="RefSeq" id="WP_083136092.1">
    <property type="nucleotide sequence ID" value="NZ_JACKVH010000012.1"/>
</dbReference>
<dbReference type="Proteomes" id="UP000192319">
    <property type="component" value="Unassembled WGS sequence"/>
</dbReference>